<dbReference type="AlphaFoldDB" id="A0A940Y833"/>
<evidence type="ECO:0000313" key="1">
    <source>
        <dbReference type="EMBL" id="MBQ0929408.1"/>
    </source>
</evidence>
<dbReference type="SUPFAM" id="SSF117782">
    <property type="entry name" value="YbjQ-like"/>
    <property type="match status" value="1"/>
</dbReference>
<dbReference type="InterPro" id="IPR035439">
    <property type="entry name" value="UPF0145_dom_sf"/>
</dbReference>
<gene>
    <name evidence="1" type="ORF">KAK03_02850</name>
</gene>
<dbReference type="EMBL" id="JAGQDD010000001">
    <property type="protein sequence ID" value="MBQ0929408.1"/>
    <property type="molecule type" value="Genomic_DNA"/>
</dbReference>
<name>A0A940Y833_9BURK</name>
<keyword evidence="2" id="KW-1185">Reference proteome</keyword>
<dbReference type="Proteomes" id="UP000676246">
    <property type="component" value="Unassembled WGS sequence"/>
</dbReference>
<dbReference type="RefSeq" id="WP_210851653.1">
    <property type="nucleotide sequence ID" value="NZ_JAGQDD010000001.1"/>
</dbReference>
<reference evidence="1 2" key="1">
    <citation type="submission" date="2021-04" db="EMBL/GenBank/DDBJ databases">
        <title>The genome sequence of Ideonella sp. 3Y2.</title>
        <authorList>
            <person name="Liu Y."/>
        </authorList>
    </citation>
    <scope>NUCLEOTIDE SEQUENCE [LARGE SCALE GENOMIC DNA]</scope>
    <source>
        <strain evidence="1 2">3Y2</strain>
    </source>
</reference>
<accession>A0A940Y833</accession>
<sequence>MQRTTAPSHEGHRMTRCGGAVAGEALAGTQVVQDRVAGLRGIALGAGSGMLRLSASGTAVVTE</sequence>
<proteinExistence type="predicted"/>
<organism evidence="1 2">
    <name type="scientific">Ideonella alba</name>
    <dbReference type="NCBI Taxonomy" id="2824118"/>
    <lineage>
        <taxon>Bacteria</taxon>
        <taxon>Pseudomonadati</taxon>
        <taxon>Pseudomonadota</taxon>
        <taxon>Betaproteobacteria</taxon>
        <taxon>Burkholderiales</taxon>
        <taxon>Sphaerotilaceae</taxon>
        <taxon>Ideonella</taxon>
    </lineage>
</organism>
<evidence type="ECO:0000313" key="2">
    <source>
        <dbReference type="Proteomes" id="UP000676246"/>
    </source>
</evidence>
<comment type="caution">
    <text evidence="1">The sequence shown here is derived from an EMBL/GenBank/DDBJ whole genome shotgun (WGS) entry which is preliminary data.</text>
</comment>
<protein>
    <submittedName>
        <fullName evidence="1">Uncharacterized protein</fullName>
    </submittedName>
</protein>